<evidence type="ECO:0000313" key="1">
    <source>
        <dbReference type="EMBL" id="MBD2867951.1"/>
    </source>
</evidence>
<protein>
    <submittedName>
        <fullName evidence="1">Uncharacterized protein</fullName>
    </submittedName>
</protein>
<accession>A0A927CKP2</accession>
<dbReference type="EMBL" id="JACXIY010000006">
    <property type="protein sequence ID" value="MBD2867951.1"/>
    <property type="molecule type" value="Genomic_DNA"/>
</dbReference>
<gene>
    <name evidence="1" type="ORF">IDH41_05115</name>
</gene>
<organism evidence="1 2">
    <name type="scientific">Paenibacillus arenilitoris</name>
    <dbReference type="NCBI Taxonomy" id="2772299"/>
    <lineage>
        <taxon>Bacteria</taxon>
        <taxon>Bacillati</taxon>
        <taxon>Bacillota</taxon>
        <taxon>Bacilli</taxon>
        <taxon>Bacillales</taxon>
        <taxon>Paenibacillaceae</taxon>
        <taxon>Paenibacillus</taxon>
    </lineage>
</organism>
<evidence type="ECO:0000313" key="2">
    <source>
        <dbReference type="Proteomes" id="UP000632125"/>
    </source>
</evidence>
<dbReference type="Proteomes" id="UP000632125">
    <property type="component" value="Unassembled WGS sequence"/>
</dbReference>
<sequence>MGYCLACSLQEDKEDAMAESNGKNYDYKMFLRADAKAADHSVQPF</sequence>
<proteinExistence type="predicted"/>
<name>A0A927CKP2_9BACL</name>
<dbReference type="RefSeq" id="WP_190858898.1">
    <property type="nucleotide sequence ID" value="NZ_JACXIY010000006.1"/>
</dbReference>
<dbReference type="AlphaFoldDB" id="A0A927CKP2"/>
<reference evidence="1" key="1">
    <citation type="submission" date="2020-09" db="EMBL/GenBank/DDBJ databases">
        <title>A novel bacterium of genus Paenibacillus, isolated from South China Sea.</title>
        <authorList>
            <person name="Huang H."/>
            <person name="Mo K."/>
            <person name="Hu Y."/>
        </authorList>
    </citation>
    <scope>NUCLEOTIDE SEQUENCE</scope>
    <source>
        <strain evidence="1">IB182493</strain>
    </source>
</reference>
<keyword evidence="2" id="KW-1185">Reference proteome</keyword>
<comment type="caution">
    <text evidence="1">The sequence shown here is derived from an EMBL/GenBank/DDBJ whole genome shotgun (WGS) entry which is preliminary data.</text>
</comment>